<dbReference type="Pfam" id="PF07963">
    <property type="entry name" value="N_methyl"/>
    <property type="match status" value="1"/>
</dbReference>
<reference evidence="5" key="1">
    <citation type="submission" date="2023-03" db="EMBL/GenBank/DDBJ databases">
        <title>Andean soil-derived lignocellulolytic bacterial consortium as a source of novel taxa and putative plastic-active enzymes.</title>
        <authorList>
            <person name="Diaz-Garcia L."/>
            <person name="Chuvochina M."/>
            <person name="Feuerriegel G."/>
            <person name="Bunk B."/>
            <person name="Sproer C."/>
            <person name="Streit W.R."/>
            <person name="Rodriguez L.M."/>
            <person name="Overmann J."/>
            <person name="Jimenez D.J."/>
        </authorList>
    </citation>
    <scope>NUCLEOTIDE SEQUENCE</scope>
    <source>
        <strain evidence="5">MAG 2441</strain>
    </source>
</reference>
<comment type="subcellular location">
    <subcellularLocation>
        <location evidence="1">Cell surface</location>
    </subcellularLocation>
</comment>
<dbReference type="GO" id="GO:0009986">
    <property type="term" value="C:cell surface"/>
    <property type="evidence" value="ECO:0007669"/>
    <property type="project" value="UniProtKB-SubCell"/>
</dbReference>
<evidence type="ECO:0000313" key="5">
    <source>
        <dbReference type="EMBL" id="WEK53403.1"/>
    </source>
</evidence>
<dbReference type="Proteomes" id="UP001178662">
    <property type="component" value="Chromosome"/>
</dbReference>
<dbReference type="NCBIfam" id="TIGR02532">
    <property type="entry name" value="IV_pilin_GFxxxE"/>
    <property type="match status" value="1"/>
</dbReference>
<proteinExistence type="predicted"/>
<sequence length="190" mass="21327">MDHKARREEGYTLVEILAAMVILSVAALVMTSFFFNAMTYSKGNANKTIVVNLARNALFYIEKQSFKKMESYFLGGSSQEGVTEATGTENNPRTISTAGCVRNEDRIFCNSNLPLQQLFTDIGVSMWDVLTPVVNGQQYEIVIEYDPDLGKDDLRNYLLPIKVKAMSSNYNGENRNSTEVEGYIPHEQIS</sequence>
<organism evidence="5 6">
    <name type="scientific">Candidatus Cohnella colombiensis</name>
    <dbReference type="NCBI Taxonomy" id="3121368"/>
    <lineage>
        <taxon>Bacteria</taxon>
        <taxon>Bacillati</taxon>
        <taxon>Bacillota</taxon>
        <taxon>Bacilli</taxon>
        <taxon>Bacillales</taxon>
        <taxon>Paenibacillaceae</taxon>
        <taxon>Cohnella</taxon>
    </lineage>
</organism>
<evidence type="ECO:0000256" key="4">
    <source>
        <dbReference type="SAM" id="Phobius"/>
    </source>
</evidence>
<accession>A0AA95EY02</accession>
<evidence type="ECO:0000313" key="6">
    <source>
        <dbReference type="Proteomes" id="UP001178662"/>
    </source>
</evidence>
<evidence type="ECO:0000256" key="2">
    <source>
        <dbReference type="ARBA" id="ARBA00023287"/>
    </source>
</evidence>
<gene>
    <name evidence="5" type="ORF">P0Y55_12510</name>
</gene>
<feature type="transmembrane region" description="Helical" evidence="4">
    <location>
        <begin position="12"/>
        <end position="35"/>
    </location>
</feature>
<name>A0AA95EY02_9BACL</name>
<feature type="region of interest" description="Disordered" evidence="3">
    <location>
        <begin position="170"/>
        <end position="190"/>
    </location>
</feature>
<dbReference type="GO" id="GO:0030420">
    <property type="term" value="P:establishment of competence for transformation"/>
    <property type="evidence" value="ECO:0007669"/>
    <property type="project" value="UniProtKB-KW"/>
</dbReference>
<keyword evidence="6" id="KW-1185">Reference proteome</keyword>
<dbReference type="InterPro" id="IPR012902">
    <property type="entry name" value="N_methyl_site"/>
</dbReference>
<dbReference type="AlphaFoldDB" id="A0AA95EY02"/>
<protein>
    <submittedName>
        <fullName evidence="5">Type II secretion system protein</fullName>
    </submittedName>
</protein>
<evidence type="ECO:0000256" key="1">
    <source>
        <dbReference type="ARBA" id="ARBA00004241"/>
    </source>
</evidence>
<feature type="compositionally biased region" description="Polar residues" evidence="3">
    <location>
        <begin position="170"/>
        <end position="179"/>
    </location>
</feature>
<keyword evidence="4" id="KW-0812">Transmembrane</keyword>
<keyword evidence="2" id="KW-0178">Competence</keyword>
<evidence type="ECO:0000256" key="3">
    <source>
        <dbReference type="SAM" id="MobiDB-lite"/>
    </source>
</evidence>
<dbReference type="PROSITE" id="PS00409">
    <property type="entry name" value="PROKAR_NTER_METHYL"/>
    <property type="match status" value="1"/>
</dbReference>
<keyword evidence="4" id="KW-1133">Transmembrane helix</keyword>
<dbReference type="EMBL" id="CP119317">
    <property type="protein sequence ID" value="WEK53403.1"/>
    <property type="molecule type" value="Genomic_DNA"/>
</dbReference>
<keyword evidence="4" id="KW-0472">Membrane</keyword>